<feature type="signal peptide" evidence="1">
    <location>
        <begin position="1"/>
        <end position="23"/>
    </location>
</feature>
<dbReference type="AlphaFoldDB" id="A0AAW2U218"/>
<sequence>MTPSMKGSPCCLFPLLGMDILEALLMKLQMGEPHWGTPSRSCGGALALPKAIGLWAGALP</sequence>
<feature type="chain" id="PRO_5043542578" evidence="1">
    <location>
        <begin position="24"/>
        <end position="60"/>
    </location>
</feature>
<evidence type="ECO:0000256" key="1">
    <source>
        <dbReference type="SAM" id="SignalP"/>
    </source>
</evidence>
<accession>A0AAW2U218</accession>
<reference evidence="2" key="1">
    <citation type="submission" date="2020-06" db="EMBL/GenBank/DDBJ databases">
        <authorList>
            <person name="Li T."/>
            <person name="Hu X."/>
            <person name="Zhang T."/>
            <person name="Song X."/>
            <person name="Zhang H."/>
            <person name="Dai N."/>
            <person name="Sheng W."/>
            <person name="Hou X."/>
            <person name="Wei L."/>
        </authorList>
    </citation>
    <scope>NUCLEOTIDE SEQUENCE</scope>
    <source>
        <strain evidence="2">KEN1</strain>
        <tissue evidence="2">Leaf</tissue>
    </source>
</reference>
<gene>
    <name evidence="2" type="ORF">Slati_3675100</name>
</gene>
<comment type="caution">
    <text evidence="2">The sequence shown here is derived from an EMBL/GenBank/DDBJ whole genome shotgun (WGS) entry which is preliminary data.</text>
</comment>
<reference evidence="2" key="2">
    <citation type="journal article" date="2024" name="Plant">
        <title>Genomic evolution and insights into agronomic trait innovations of Sesamum species.</title>
        <authorList>
            <person name="Miao H."/>
            <person name="Wang L."/>
            <person name="Qu L."/>
            <person name="Liu H."/>
            <person name="Sun Y."/>
            <person name="Le M."/>
            <person name="Wang Q."/>
            <person name="Wei S."/>
            <person name="Zheng Y."/>
            <person name="Lin W."/>
            <person name="Duan Y."/>
            <person name="Cao H."/>
            <person name="Xiong S."/>
            <person name="Wang X."/>
            <person name="Wei L."/>
            <person name="Li C."/>
            <person name="Ma Q."/>
            <person name="Ju M."/>
            <person name="Zhao R."/>
            <person name="Li G."/>
            <person name="Mu C."/>
            <person name="Tian Q."/>
            <person name="Mei H."/>
            <person name="Zhang T."/>
            <person name="Gao T."/>
            <person name="Zhang H."/>
        </authorList>
    </citation>
    <scope>NUCLEOTIDE SEQUENCE</scope>
    <source>
        <strain evidence="2">KEN1</strain>
    </source>
</reference>
<keyword evidence="1" id="KW-0732">Signal</keyword>
<proteinExistence type="predicted"/>
<organism evidence="2">
    <name type="scientific">Sesamum latifolium</name>
    <dbReference type="NCBI Taxonomy" id="2727402"/>
    <lineage>
        <taxon>Eukaryota</taxon>
        <taxon>Viridiplantae</taxon>
        <taxon>Streptophyta</taxon>
        <taxon>Embryophyta</taxon>
        <taxon>Tracheophyta</taxon>
        <taxon>Spermatophyta</taxon>
        <taxon>Magnoliopsida</taxon>
        <taxon>eudicotyledons</taxon>
        <taxon>Gunneridae</taxon>
        <taxon>Pentapetalae</taxon>
        <taxon>asterids</taxon>
        <taxon>lamiids</taxon>
        <taxon>Lamiales</taxon>
        <taxon>Pedaliaceae</taxon>
        <taxon>Sesamum</taxon>
    </lineage>
</organism>
<protein>
    <submittedName>
        <fullName evidence="2">Uncharacterized protein</fullName>
    </submittedName>
</protein>
<evidence type="ECO:0000313" key="2">
    <source>
        <dbReference type="EMBL" id="KAL0410854.1"/>
    </source>
</evidence>
<dbReference type="EMBL" id="JACGWN010000013">
    <property type="protein sequence ID" value="KAL0410854.1"/>
    <property type="molecule type" value="Genomic_DNA"/>
</dbReference>
<name>A0AAW2U218_9LAMI</name>